<proteinExistence type="predicted"/>
<dbReference type="EMBL" id="JACHGR010000011">
    <property type="protein sequence ID" value="MBB6056975.1"/>
    <property type="molecule type" value="Genomic_DNA"/>
</dbReference>
<sequence>MSQSVHGHDVMHMMLELGGQFTRDSLKAAIEVRFGEETRFHTCSAEDMTAEQLIDFLQAKGKFVATDAGFNTREEHICQH</sequence>
<evidence type="ECO:0000313" key="2">
    <source>
        <dbReference type="Proteomes" id="UP000585721"/>
    </source>
</evidence>
<dbReference type="NCBIfam" id="TIGR03853">
    <property type="entry name" value="matur_matur"/>
    <property type="match status" value="1"/>
</dbReference>
<organism evidence="1 2">
    <name type="scientific">Tolumonas osonensis</name>
    <dbReference type="NCBI Taxonomy" id="675874"/>
    <lineage>
        <taxon>Bacteria</taxon>
        <taxon>Pseudomonadati</taxon>
        <taxon>Pseudomonadota</taxon>
        <taxon>Gammaproteobacteria</taxon>
        <taxon>Aeromonadales</taxon>
        <taxon>Aeromonadaceae</taxon>
        <taxon>Tolumonas</taxon>
    </lineage>
</organism>
<keyword evidence="2" id="KW-1185">Reference proteome</keyword>
<name>A0A841GNV0_9GAMM</name>
<protein>
    <submittedName>
        <fullName evidence="1">Putative metal-binding protein</fullName>
    </submittedName>
</protein>
<gene>
    <name evidence="1" type="ORF">HNR75_002922</name>
</gene>
<comment type="caution">
    <text evidence="1">The sequence shown here is derived from an EMBL/GenBank/DDBJ whole genome shotgun (WGS) entry which is preliminary data.</text>
</comment>
<reference evidence="1 2" key="1">
    <citation type="submission" date="2020-08" db="EMBL/GenBank/DDBJ databases">
        <title>Genomic Encyclopedia of Type Strains, Phase IV (KMG-IV): sequencing the most valuable type-strain genomes for metagenomic binning, comparative biology and taxonomic classification.</title>
        <authorList>
            <person name="Goeker M."/>
        </authorList>
    </citation>
    <scope>NUCLEOTIDE SEQUENCE [LARGE SCALE GENOMIC DNA]</scope>
    <source>
        <strain evidence="1 2">DSM 22975</strain>
    </source>
</reference>
<dbReference type="Pfam" id="PF10678">
    <property type="entry name" value="DUF2492"/>
    <property type="match status" value="1"/>
</dbReference>
<dbReference type="AlphaFoldDB" id="A0A841GNV0"/>
<accession>A0A841GNV0</accession>
<evidence type="ECO:0000313" key="1">
    <source>
        <dbReference type="EMBL" id="MBB6056975.1"/>
    </source>
</evidence>
<dbReference type="Proteomes" id="UP000585721">
    <property type="component" value="Unassembled WGS sequence"/>
</dbReference>
<dbReference type="InterPro" id="IPR019620">
    <property type="entry name" value="Metal-bd_prot_put"/>
</dbReference>
<dbReference type="RefSeq" id="WP_188027690.1">
    <property type="nucleotide sequence ID" value="NZ_JACHGR010000011.1"/>
</dbReference>